<keyword evidence="1 5" id="KW-0808">Transferase</keyword>
<dbReference type="Gene3D" id="3.40.630.30">
    <property type="match status" value="1"/>
</dbReference>
<evidence type="ECO:0000256" key="3">
    <source>
        <dbReference type="ARBA" id="ARBA00038502"/>
    </source>
</evidence>
<dbReference type="EMBL" id="VKAD01000001">
    <property type="protein sequence ID" value="TXR54467.1"/>
    <property type="molecule type" value="Genomic_DNA"/>
</dbReference>
<gene>
    <name evidence="5" type="ORF">FME95_08010</name>
</gene>
<dbReference type="GO" id="GO:0005737">
    <property type="term" value="C:cytoplasm"/>
    <property type="evidence" value="ECO:0007669"/>
    <property type="project" value="TreeGrafter"/>
</dbReference>
<evidence type="ECO:0000259" key="4">
    <source>
        <dbReference type="PROSITE" id="PS51186"/>
    </source>
</evidence>
<dbReference type="SUPFAM" id="SSF55729">
    <property type="entry name" value="Acyl-CoA N-acyltransferases (Nat)"/>
    <property type="match status" value="1"/>
</dbReference>
<dbReference type="PANTHER" id="PTHR43792">
    <property type="entry name" value="GNAT FAMILY, PUTATIVE (AFU_ORTHOLOGUE AFUA_3G00765)-RELATED-RELATED"/>
    <property type="match status" value="1"/>
</dbReference>
<evidence type="ECO:0000313" key="5">
    <source>
        <dbReference type="EMBL" id="TXR54467.1"/>
    </source>
</evidence>
<comment type="similarity">
    <text evidence="3">Belongs to the acetyltransferase family. RimJ subfamily.</text>
</comment>
<dbReference type="InterPro" id="IPR016181">
    <property type="entry name" value="Acyl_CoA_acyltransferase"/>
</dbReference>
<evidence type="ECO:0000256" key="1">
    <source>
        <dbReference type="ARBA" id="ARBA00022679"/>
    </source>
</evidence>
<keyword evidence="2" id="KW-0012">Acyltransferase</keyword>
<keyword evidence="6" id="KW-1185">Reference proteome</keyword>
<dbReference type="PROSITE" id="PS51186">
    <property type="entry name" value="GNAT"/>
    <property type="match status" value="1"/>
</dbReference>
<comment type="caution">
    <text evidence="5">The sequence shown here is derived from an EMBL/GenBank/DDBJ whole genome shotgun (WGS) entry which is preliminary data.</text>
</comment>
<reference evidence="5 6" key="1">
    <citation type="submission" date="2019-07" db="EMBL/GenBank/DDBJ databases">
        <title>Reinekea sp. strain SSH23 genome sequencing and assembly.</title>
        <authorList>
            <person name="Kim I."/>
        </authorList>
    </citation>
    <scope>NUCLEOTIDE SEQUENCE [LARGE SCALE GENOMIC DNA]</scope>
    <source>
        <strain evidence="5 6">SSH23</strain>
    </source>
</reference>
<protein>
    <submittedName>
        <fullName evidence="5">GNAT family N-acetyltransferase</fullName>
    </submittedName>
</protein>
<dbReference type="InterPro" id="IPR051531">
    <property type="entry name" value="N-acetyltransferase"/>
</dbReference>
<dbReference type="Pfam" id="PF13302">
    <property type="entry name" value="Acetyltransf_3"/>
    <property type="match status" value="1"/>
</dbReference>
<accession>A0A5C8Z9P2</accession>
<dbReference type="OrthoDB" id="9801669at2"/>
<dbReference type="GO" id="GO:0008999">
    <property type="term" value="F:protein-N-terminal-alanine acetyltransferase activity"/>
    <property type="evidence" value="ECO:0007669"/>
    <property type="project" value="TreeGrafter"/>
</dbReference>
<evidence type="ECO:0000256" key="2">
    <source>
        <dbReference type="ARBA" id="ARBA00023315"/>
    </source>
</evidence>
<name>A0A5C8Z9P2_9GAMM</name>
<dbReference type="RefSeq" id="WP_147713865.1">
    <property type="nucleotide sequence ID" value="NZ_VKAD01000001.1"/>
</dbReference>
<proteinExistence type="inferred from homology"/>
<dbReference type="AlphaFoldDB" id="A0A5C8Z9P2"/>
<sequence length="183" mass="21038">MTLSLKLETDRLTLVGINDVNVSSLEHYYLDNYSHLVSSGGFTPKTRNDVEAVYQQWYENIYNEEEVRFFIFLQQQLIGVCGLSNIIRGAFHAAYLGYHLSAEQQNKGYMTEAVTEVVQFGFYGLNLHRIMANFRPDNLASGRVLEKVGFIKEGYAKDYLMVDGIWQDHILTALTNAHWVKRT</sequence>
<dbReference type="Proteomes" id="UP000321764">
    <property type="component" value="Unassembled WGS sequence"/>
</dbReference>
<feature type="domain" description="N-acetyltransferase" evidence="4">
    <location>
        <begin position="15"/>
        <end position="177"/>
    </location>
</feature>
<evidence type="ECO:0000313" key="6">
    <source>
        <dbReference type="Proteomes" id="UP000321764"/>
    </source>
</evidence>
<organism evidence="5 6">
    <name type="scientific">Reinekea thalattae</name>
    <dbReference type="NCBI Taxonomy" id="2593301"/>
    <lineage>
        <taxon>Bacteria</taxon>
        <taxon>Pseudomonadati</taxon>
        <taxon>Pseudomonadota</taxon>
        <taxon>Gammaproteobacteria</taxon>
        <taxon>Oceanospirillales</taxon>
        <taxon>Saccharospirillaceae</taxon>
        <taxon>Reinekea</taxon>
    </lineage>
</organism>
<dbReference type="PANTHER" id="PTHR43792:SF8">
    <property type="entry name" value="[RIBOSOMAL PROTEIN US5]-ALANINE N-ACETYLTRANSFERASE"/>
    <property type="match status" value="1"/>
</dbReference>
<dbReference type="InterPro" id="IPR000182">
    <property type="entry name" value="GNAT_dom"/>
</dbReference>